<accession>A0A9D3UDW4</accession>
<comment type="caution">
    <text evidence="1">The sequence shown here is derived from an EMBL/GenBank/DDBJ whole genome shotgun (WGS) entry which is preliminary data.</text>
</comment>
<proteinExistence type="predicted"/>
<dbReference type="AlphaFoldDB" id="A0A9D3UDW4"/>
<dbReference type="OrthoDB" id="982210at2759"/>
<reference evidence="1 2" key="1">
    <citation type="journal article" date="2021" name="Plant Biotechnol. J.">
        <title>Multi-omics assisted identification of the key and species-specific regulatory components of drought-tolerant mechanisms in Gossypium stocksii.</title>
        <authorList>
            <person name="Yu D."/>
            <person name="Ke L."/>
            <person name="Zhang D."/>
            <person name="Wu Y."/>
            <person name="Sun Y."/>
            <person name="Mei J."/>
            <person name="Sun J."/>
            <person name="Sun Y."/>
        </authorList>
    </citation>
    <scope>NUCLEOTIDE SEQUENCE [LARGE SCALE GENOMIC DNA]</scope>
    <source>
        <strain evidence="2">cv. E1</strain>
        <tissue evidence="1">Leaf</tissue>
    </source>
</reference>
<name>A0A9D3UDW4_9ROSI</name>
<keyword evidence="2" id="KW-1185">Reference proteome</keyword>
<dbReference type="EMBL" id="JAIQCV010000012">
    <property type="protein sequence ID" value="KAH1038805.1"/>
    <property type="molecule type" value="Genomic_DNA"/>
</dbReference>
<gene>
    <name evidence="1" type="ORF">J1N35_040548</name>
</gene>
<protein>
    <submittedName>
        <fullName evidence="1">Uncharacterized protein</fullName>
    </submittedName>
</protein>
<evidence type="ECO:0000313" key="1">
    <source>
        <dbReference type="EMBL" id="KAH1038805.1"/>
    </source>
</evidence>
<organism evidence="1 2">
    <name type="scientific">Gossypium stocksii</name>
    <dbReference type="NCBI Taxonomy" id="47602"/>
    <lineage>
        <taxon>Eukaryota</taxon>
        <taxon>Viridiplantae</taxon>
        <taxon>Streptophyta</taxon>
        <taxon>Embryophyta</taxon>
        <taxon>Tracheophyta</taxon>
        <taxon>Spermatophyta</taxon>
        <taxon>Magnoliopsida</taxon>
        <taxon>eudicotyledons</taxon>
        <taxon>Gunneridae</taxon>
        <taxon>Pentapetalae</taxon>
        <taxon>rosids</taxon>
        <taxon>malvids</taxon>
        <taxon>Malvales</taxon>
        <taxon>Malvaceae</taxon>
        <taxon>Malvoideae</taxon>
        <taxon>Gossypium</taxon>
    </lineage>
</organism>
<evidence type="ECO:0000313" key="2">
    <source>
        <dbReference type="Proteomes" id="UP000828251"/>
    </source>
</evidence>
<sequence length="53" mass="5946">MDILSALEGRVINLEESMGGVKETLKVVEEYDDKLDSMRVQLKDNMAETLNSS</sequence>
<dbReference type="Proteomes" id="UP000828251">
    <property type="component" value="Unassembled WGS sequence"/>
</dbReference>